<evidence type="ECO:0000313" key="1">
    <source>
        <dbReference type="EMBL" id="ABU73455.1"/>
    </source>
</evidence>
<name>A7N8C9_VIBC1</name>
<dbReference type="EMBL" id="CP000790">
    <property type="protein sequence ID" value="ABU73455.1"/>
    <property type="molecule type" value="Genomic_DNA"/>
</dbReference>
<dbReference type="Proteomes" id="UP000008152">
    <property type="component" value="Chromosome II"/>
</dbReference>
<dbReference type="AlphaFoldDB" id="A7N8C9"/>
<dbReference type="KEGG" id="vha:VIBHAR_05551"/>
<organism evidence="1 2">
    <name type="scientific">Vibrio campbellii (strain ATCC BAA-1116)</name>
    <dbReference type="NCBI Taxonomy" id="2902295"/>
    <lineage>
        <taxon>Bacteria</taxon>
        <taxon>Pseudomonadati</taxon>
        <taxon>Pseudomonadota</taxon>
        <taxon>Gammaproteobacteria</taxon>
        <taxon>Vibrionales</taxon>
        <taxon>Vibrionaceae</taxon>
        <taxon>Vibrio</taxon>
    </lineage>
</organism>
<proteinExistence type="predicted"/>
<dbReference type="PATRIC" id="fig|338187.36.peg.4434"/>
<accession>A7N8C9</accession>
<gene>
    <name evidence="1" type="ordered locus">VIBHAR_05551</name>
</gene>
<evidence type="ECO:0000313" key="2">
    <source>
        <dbReference type="Proteomes" id="UP000008152"/>
    </source>
</evidence>
<protein>
    <submittedName>
        <fullName evidence="1">Uncharacterized protein</fullName>
    </submittedName>
</protein>
<sequence length="62" mass="7458">MRFAIRFLVALRLAGMTRWGFLMKIRFLRRFLLSENQTASFFRMKNKRAGELLLACYFKSSF</sequence>
<reference evidence="1 2" key="1">
    <citation type="submission" date="2007-08" db="EMBL/GenBank/DDBJ databases">
        <authorList>
            <consortium name="The Vibrio harveyi Genome Sequencing Project"/>
            <person name="Bassler B."/>
            <person name="Clifton S.W."/>
            <person name="Fulton L."/>
            <person name="Delehaunty K."/>
            <person name="Fronick C."/>
            <person name="Harrison M."/>
            <person name="Markivic C."/>
            <person name="Fulton R."/>
            <person name="Tin-Wollam A.-M."/>
            <person name="Shah N."/>
            <person name="Pepin K."/>
            <person name="Nash W."/>
            <person name="Thiruvilangam P."/>
            <person name="Bhonagiri V."/>
            <person name="Waters C."/>
            <person name="Tu K.C."/>
            <person name="Irgon J."/>
            <person name="Wilson R.K."/>
        </authorList>
    </citation>
    <scope>NUCLEOTIDE SEQUENCE [LARGE SCALE GENOMIC DNA]</scope>
    <source>
        <strain evidence="2">ATCC BAA-1116 / BB120</strain>
    </source>
</reference>